<dbReference type="GO" id="GO:0005886">
    <property type="term" value="C:plasma membrane"/>
    <property type="evidence" value="ECO:0007669"/>
    <property type="project" value="UniProtKB-SubCell"/>
</dbReference>
<evidence type="ECO:0000259" key="7">
    <source>
        <dbReference type="PROSITE" id="PS50156"/>
    </source>
</evidence>
<keyword evidence="4 6" id="KW-1133">Transmembrane helix</keyword>
<dbReference type="Pfam" id="PF03176">
    <property type="entry name" value="MMPL"/>
    <property type="match status" value="1"/>
</dbReference>
<feature type="transmembrane region" description="Helical" evidence="6">
    <location>
        <begin position="668"/>
        <end position="685"/>
    </location>
</feature>
<evidence type="ECO:0000313" key="8">
    <source>
        <dbReference type="EMBL" id="AMO95029.1"/>
    </source>
</evidence>
<dbReference type="Gene3D" id="1.20.1640.10">
    <property type="entry name" value="Multidrug efflux transporter AcrB transmembrane domain"/>
    <property type="match status" value="2"/>
</dbReference>
<feature type="transmembrane region" description="Helical" evidence="6">
    <location>
        <begin position="291"/>
        <end position="312"/>
    </location>
</feature>
<dbReference type="RefSeq" id="WP_061539930.1">
    <property type="nucleotide sequence ID" value="NZ_CP013232.1"/>
</dbReference>
<dbReference type="AlphaFoldDB" id="A0A127PB18"/>
<comment type="subcellular location">
    <subcellularLocation>
        <location evidence="1">Cell membrane</location>
        <topology evidence="1">Multi-pass membrane protein</topology>
    </subcellularLocation>
</comment>
<dbReference type="EMBL" id="CP013232">
    <property type="protein sequence ID" value="AMO95029.1"/>
    <property type="molecule type" value="Genomic_DNA"/>
</dbReference>
<evidence type="ECO:0000256" key="5">
    <source>
        <dbReference type="ARBA" id="ARBA00023136"/>
    </source>
</evidence>
<feature type="transmembrane region" description="Helical" evidence="6">
    <location>
        <begin position="360"/>
        <end position="380"/>
    </location>
</feature>
<feature type="transmembrane region" description="Helical" evidence="6">
    <location>
        <begin position="432"/>
        <end position="454"/>
    </location>
</feature>
<dbReference type="PANTHER" id="PTHR33406">
    <property type="entry name" value="MEMBRANE PROTEIN MJ1562-RELATED"/>
    <property type="match status" value="1"/>
</dbReference>
<feature type="transmembrane region" description="Helical" evidence="6">
    <location>
        <begin position="265"/>
        <end position="284"/>
    </location>
</feature>
<feature type="transmembrane region" description="Helical" evidence="6">
    <location>
        <begin position="719"/>
        <end position="737"/>
    </location>
</feature>
<dbReference type="OrthoDB" id="9780358at2"/>
<feature type="transmembrane region" description="Helical" evidence="6">
    <location>
        <begin position="692"/>
        <end position="713"/>
    </location>
</feature>
<dbReference type="PROSITE" id="PS50156">
    <property type="entry name" value="SSD"/>
    <property type="match status" value="1"/>
</dbReference>
<evidence type="ECO:0000256" key="6">
    <source>
        <dbReference type="SAM" id="Phobius"/>
    </source>
</evidence>
<feature type="transmembrane region" description="Helical" evidence="6">
    <location>
        <begin position="386"/>
        <end position="411"/>
    </location>
</feature>
<proteinExistence type="predicted"/>
<dbReference type="InterPro" id="IPR050545">
    <property type="entry name" value="Mycobact_MmpL"/>
</dbReference>
<feature type="transmembrane region" description="Helical" evidence="6">
    <location>
        <begin position="776"/>
        <end position="797"/>
    </location>
</feature>
<dbReference type="InterPro" id="IPR000731">
    <property type="entry name" value="SSD"/>
</dbReference>
<sequence>MSDSGQASKATGGWARRAALAWALAVALLLAHNGYLWLVKGVVPDTDIMALLPVEQRDPVLQQAFTHMVDAAQQRLIVLVGADDWDHARAAADAYSAVLARQPALLRSSVQLSAQNQQDWLAPSQQMRLSLLTPAQQDALRRQPAKYWVDTALQQLYSPFSGPKLGAWQDDPFGLFSGWVQARAQETPVRPRDGYLFVEDHGRPYILLLMNLQQPAFSMATQQALLPLLEQAGAAARKAVPAVELVSAGVVLHAGAGSAQASREMSTIGIGSLLGVILLMWLTFRSLRPIALIMLSIGIGCLASFSLCWMIFGQVHLLTLVFGASLIGVAQDYGIYFLCSRVAADRSLGSRQLLRRLMPGLALTLAAAAIGYIGLALTPFPGLRQMAVFSVLGLVFAWLTVICWFPALLTAHTLKSSAFAGWFGQTRGHWPLLRWNHASALALLLFGIFAVAGITRLTVNDDIRSLQTPPKALLADQIKLGKLLDAPTPVQFYLVRGASAEQVLQREEALKQRLEPLIARHVISGYQAMSNWTPSLREQAANRTLVTQALLAADGPLLSLAAQLGEDENWIAQMRSRALAAAASANGGRGLTPAEFLKSAASEPSRHLWLGEVTGAQGRVYASIVALRGLNNYGDLPVLKQAAGQLEGVSWVDKVSEISAVLGHYRQYMGWVLLGAYAAIGLLLFSRYRTSAWRVLMPPAVASIATLATLGLLGQPLQLFHVLALMLILGLGVDYGIFLQEQSMQRDRFAWLTVGLSAASALLSFGLLALSATPPLHAFGFTMLIGIAVVWLVAPCFSQDSPQEKENANKS</sequence>
<evidence type="ECO:0000256" key="1">
    <source>
        <dbReference type="ARBA" id="ARBA00004651"/>
    </source>
</evidence>
<feature type="transmembrane region" description="Helical" evidence="6">
    <location>
        <begin position="749"/>
        <end position="770"/>
    </location>
</feature>
<dbReference type="Proteomes" id="UP000072421">
    <property type="component" value="Chromosome"/>
</dbReference>
<evidence type="ECO:0000313" key="9">
    <source>
        <dbReference type="Proteomes" id="UP000072421"/>
    </source>
</evidence>
<keyword evidence="3 6" id="KW-0812">Transmembrane</keyword>
<evidence type="ECO:0000256" key="2">
    <source>
        <dbReference type="ARBA" id="ARBA00022475"/>
    </source>
</evidence>
<dbReference type="SUPFAM" id="SSF82866">
    <property type="entry name" value="Multidrug efflux transporter AcrB transmembrane domain"/>
    <property type="match status" value="2"/>
</dbReference>
<feature type="transmembrane region" description="Helical" evidence="6">
    <location>
        <begin position="318"/>
        <end position="339"/>
    </location>
</feature>
<accession>A0A127PB18</accession>
<dbReference type="PANTHER" id="PTHR33406:SF13">
    <property type="entry name" value="MEMBRANE PROTEIN YDFJ"/>
    <property type="match status" value="1"/>
</dbReference>
<feature type="domain" description="SSD" evidence="7">
    <location>
        <begin position="352"/>
        <end position="411"/>
    </location>
</feature>
<evidence type="ECO:0000256" key="3">
    <source>
        <dbReference type="ARBA" id="ARBA00022692"/>
    </source>
</evidence>
<gene>
    <name evidence="8" type="ORF">CFter6_2350</name>
</gene>
<keyword evidence="2" id="KW-1003">Cell membrane</keyword>
<protein>
    <submittedName>
        <fullName evidence="8">MMPL family protein</fullName>
    </submittedName>
</protein>
<reference evidence="8 9" key="1">
    <citation type="submission" date="2015-11" db="EMBL/GenBank/DDBJ databases">
        <title>Exploring the genomic traits of fungus-feeding bacterial genus Collimonas.</title>
        <authorList>
            <person name="Song C."/>
            <person name="Schmidt R."/>
            <person name="de Jager V."/>
            <person name="Krzyzanowska D."/>
            <person name="Jongedijk E."/>
            <person name="Cankar K."/>
            <person name="Beekwilder J."/>
            <person name="van Veen A."/>
            <person name="de Boer W."/>
            <person name="van Veen J.A."/>
            <person name="Garbeva P."/>
        </authorList>
    </citation>
    <scope>NUCLEOTIDE SEQUENCE [LARGE SCALE GENOMIC DNA]</scope>
    <source>
        <strain evidence="8 9">Ter6</strain>
    </source>
</reference>
<dbReference type="PATRIC" id="fig|158899.10.peg.2346"/>
<keyword evidence="5 6" id="KW-0472">Membrane</keyword>
<organism evidence="8">
    <name type="scientific">Collimonas fungivorans</name>
    <dbReference type="NCBI Taxonomy" id="158899"/>
    <lineage>
        <taxon>Bacteria</taxon>
        <taxon>Pseudomonadati</taxon>
        <taxon>Pseudomonadota</taxon>
        <taxon>Betaproteobacteria</taxon>
        <taxon>Burkholderiales</taxon>
        <taxon>Oxalobacteraceae</taxon>
        <taxon>Collimonas</taxon>
    </lineage>
</organism>
<name>A0A127PB18_9BURK</name>
<evidence type="ECO:0000256" key="4">
    <source>
        <dbReference type="ARBA" id="ARBA00022989"/>
    </source>
</evidence>
<dbReference type="InterPro" id="IPR004869">
    <property type="entry name" value="MMPL_dom"/>
</dbReference>